<protein>
    <submittedName>
        <fullName evidence="1">Uncharacterized protein</fullName>
    </submittedName>
</protein>
<dbReference type="Proteomes" id="UP000326912">
    <property type="component" value="Unassembled WGS sequence"/>
</dbReference>
<name>A0A5J4KZ97_9CHLR</name>
<comment type="caution">
    <text evidence="1">The sequence shown here is derived from an EMBL/GenBank/DDBJ whole genome shotgun (WGS) entry which is preliminary data.</text>
</comment>
<proteinExistence type="predicted"/>
<keyword evidence="2" id="KW-1185">Reference proteome</keyword>
<reference evidence="1 2" key="1">
    <citation type="submission" date="2019-10" db="EMBL/GenBank/DDBJ databases">
        <title>Dictyobacter vulcani sp. nov., within the class Ktedonobacteria, isolated from soil of volcanic Mt. Zao.</title>
        <authorList>
            <person name="Zheng Y."/>
            <person name="Wang C.M."/>
            <person name="Sakai Y."/>
            <person name="Abe K."/>
            <person name="Yokota A."/>
            <person name="Yabe S."/>
        </authorList>
    </citation>
    <scope>NUCLEOTIDE SEQUENCE [LARGE SCALE GENOMIC DNA]</scope>
    <source>
        <strain evidence="1 2">W12</strain>
    </source>
</reference>
<evidence type="ECO:0000313" key="2">
    <source>
        <dbReference type="Proteomes" id="UP000326912"/>
    </source>
</evidence>
<dbReference type="EMBL" id="BKZW01000003">
    <property type="protein sequence ID" value="GER91439.1"/>
    <property type="molecule type" value="Genomic_DNA"/>
</dbReference>
<dbReference type="AlphaFoldDB" id="A0A5J4KZ97"/>
<evidence type="ECO:0000313" key="1">
    <source>
        <dbReference type="EMBL" id="GER91439.1"/>
    </source>
</evidence>
<gene>
    <name evidence="1" type="ORF">KDW_56010</name>
</gene>
<sequence length="66" mass="7552">MLAWCCSQFDRECLSTVSSHSTELKVTTSPMAQHLLSAPQKTRQQQYQELQNLAQQGLSAERIARW</sequence>
<accession>A0A5J4KZ97</accession>
<organism evidence="1 2">
    <name type="scientific">Dictyobacter vulcani</name>
    <dbReference type="NCBI Taxonomy" id="2607529"/>
    <lineage>
        <taxon>Bacteria</taxon>
        <taxon>Bacillati</taxon>
        <taxon>Chloroflexota</taxon>
        <taxon>Ktedonobacteria</taxon>
        <taxon>Ktedonobacterales</taxon>
        <taxon>Dictyobacteraceae</taxon>
        <taxon>Dictyobacter</taxon>
    </lineage>
</organism>